<dbReference type="EMBL" id="ML735712">
    <property type="protein sequence ID" value="KAE8420016.1"/>
    <property type="molecule type" value="Genomic_DNA"/>
</dbReference>
<evidence type="ECO:0000313" key="3">
    <source>
        <dbReference type="Proteomes" id="UP000325395"/>
    </source>
</evidence>
<feature type="transmembrane region" description="Helical" evidence="1">
    <location>
        <begin position="113"/>
        <end position="130"/>
    </location>
</feature>
<gene>
    <name evidence="2" type="ORF">BDV36DRAFT_250361</name>
</gene>
<keyword evidence="3" id="KW-1185">Reference proteome</keyword>
<keyword evidence="1" id="KW-0812">Transmembrane</keyword>
<evidence type="ECO:0000256" key="1">
    <source>
        <dbReference type="SAM" id="Phobius"/>
    </source>
</evidence>
<name>A0ABQ6WWE1_9EURO</name>
<protein>
    <submittedName>
        <fullName evidence="2">Uncharacterized protein</fullName>
    </submittedName>
</protein>
<evidence type="ECO:0000313" key="2">
    <source>
        <dbReference type="EMBL" id="KAE8420016.1"/>
    </source>
</evidence>
<proteinExistence type="predicted"/>
<dbReference type="Proteomes" id="UP000325395">
    <property type="component" value="Unassembled WGS sequence"/>
</dbReference>
<reference evidence="2 3" key="1">
    <citation type="submission" date="2019-04" db="EMBL/GenBank/DDBJ databases">
        <authorList>
            <consortium name="DOE Joint Genome Institute"/>
            <person name="Mondo S."/>
            <person name="Kjaerbolling I."/>
            <person name="Vesth T."/>
            <person name="Frisvad J.C."/>
            <person name="Nybo J.L."/>
            <person name="Theobald S."/>
            <person name="Kildgaard S."/>
            <person name="Isbrandt T."/>
            <person name="Kuo A."/>
            <person name="Sato A."/>
            <person name="Lyhne E.K."/>
            <person name="Kogle M.E."/>
            <person name="Wiebenga A."/>
            <person name="Kun R.S."/>
            <person name="Lubbers R.J."/>
            <person name="Makela M.R."/>
            <person name="Barry K."/>
            <person name="Chovatia M."/>
            <person name="Clum A."/>
            <person name="Daum C."/>
            <person name="Haridas S."/>
            <person name="He G."/>
            <person name="LaButti K."/>
            <person name="Lipzen A."/>
            <person name="Riley R."/>
            <person name="Salamov A."/>
            <person name="Simmons B.A."/>
            <person name="Magnuson J.K."/>
            <person name="Henrissat B."/>
            <person name="Mortensen U.H."/>
            <person name="Larsen T.O."/>
            <person name="Devries R.P."/>
            <person name="Grigoriev I.V."/>
            <person name="Machida M."/>
            <person name="Baker S.E."/>
            <person name="Andersen M.R."/>
            <person name="Cantor M.N."/>
            <person name="Hua S.X."/>
        </authorList>
    </citation>
    <scope>NUCLEOTIDE SEQUENCE [LARGE SCALE GENOMIC DNA]</scope>
    <source>
        <strain evidence="2 3">CBS 117616</strain>
    </source>
</reference>
<keyword evidence="1" id="KW-1133">Transmembrane helix</keyword>
<organism evidence="2 3">
    <name type="scientific">Aspergillus pseudocaelatus</name>
    <dbReference type="NCBI Taxonomy" id="1825620"/>
    <lineage>
        <taxon>Eukaryota</taxon>
        <taxon>Fungi</taxon>
        <taxon>Dikarya</taxon>
        <taxon>Ascomycota</taxon>
        <taxon>Pezizomycotina</taxon>
        <taxon>Eurotiomycetes</taxon>
        <taxon>Eurotiomycetidae</taxon>
        <taxon>Eurotiales</taxon>
        <taxon>Aspergillaceae</taxon>
        <taxon>Aspergillus</taxon>
        <taxon>Aspergillus subgen. Circumdati</taxon>
    </lineage>
</organism>
<keyword evidence="1" id="KW-0472">Membrane</keyword>
<sequence>MARILGKRSQFLQQWRPQTDYERWLQEQNKNYQPGEDAEYHPSTPGVNGKVSVFHRVIDDSPRQRADDAHPTHSDVTLLQSHKAHGEFLHHLGAVPPSKLRDTWANGFGGHCPYQLALFFVVVIAFLQIFKGLQKQRRRATAPSTPRPIQYLNLHSDEKFPV</sequence>
<accession>A0ABQ6WWE1</accession>